<evidence type="ECO:0000313" key="1">
    <source>
        <dbReference type="EMBL" id="ETF03570.1"/>
    </source>
</evidence>
<accession>V8QW99</accession>
<dbReference type="eggNOG" id="ENOG50333CJ">
    <property type="taxonomic scope" value="Bacteria"/>
</dbReference>
<dbReference type="PATRIC" id="fig|1424334.3.peg.1218"/>
<dbReference type="InterPro" id="IPR021675">
    <property type="entry name" value="DUF3261"/>
</dbReference>
<dbReference type="Pfam" id="PF11659">
    <property type="entry name" value="DUF3261"/>
    <property type="match status" value="1"/>
</dbReference>
<proteinExistence type="predicted"/>
<sequence>MKHNWILDGRPVRAWLCLLLALLLAGCAATSTLPRQYSGPAQVQSWKLSLVTASGQTEDSLLVIQPEAQNATRWIQTNPLGAPLARLSLHDGSWSTDGFLPPNPRARQLFEAIIAAQMPRAQWPAAYPDTVVTTSTEGGFATYTFSRQGRLLWSIRLPAMTTANSGTSHQPSTHIVLPDHSQWQLTPISTRT</sequence>
<dbReference type="RefSeq" id="WP_024004214.1">
    <property type="nucleotide sequence ID" value="NZ_KI650979.1"/>
</dbReference>
<evidence type="ECO:0000313" key="2">
    <source>
        <dbReference type="Proteomes" id="UP000018733"/>
    </source>
</evidence>
<dbReference type="AlphaFoldDB" id="V8QW99"/>
<keyword evidence="2" id="KW-1185">Reference proteome</keyword>
<comment type="caution">
    <text evidence="1">The sequence shown here is derived from an EMBL/GenBank/DDBJ whole genome shotgun (WGS) entry which is preliminary data.</text>
</comment>
<dbReference type="OrthoDB" id="8685017at2"/>
<dbReference type="STRING" id="1424334.W822_06100"/>
<dbReference type="PROSITE" id="PS51257">
    <property type="entry name" value="PROKAR_LIPOPROTEIN"/>
    <property type="match status" value="1"/>
</dbReference>
<dbReference type="EMBL" id="AYXT01000008">
    <property type="protein sequence ID" value="ETF03570.1"/>
    <property type="molecule type" value="Genomic_DNA"/>
</dbReference>
<name>V8QW99_9BURK</name>
<protein>
    <recommendedName>
        <fullName evidence="3">Lipoprotein</fullName>
    </recommendedName>
</protein>
<evidence type="ECO:0008006" key="3">
    <source>
        <dbReference type="Google" id="ProtNLM"/>
    </source>
</evidence>
<reference evidence="1 2" key="1">
    <citation type="journal article" date="2014" name="Genome Announc.">
        <title>Draft Genome Sequence of Advenella kashmirensis Strain W13003, a Polycyclic Aromatic Hydrocarbon-Degrading Bacterium.</title>
        <authorList>
            <person name="Wang X."/>
            <person name="Jin D."/>
            <person name="Zhou L."/>
            <person name="Wu L."/>
            <person name="An W."/>
            <person name="Zhao L."/>
        </authorList>
    </citation>
    <scope>NUCLEOTIDE SEQUENCE [LARGE SCALE GENOMIC DNA]</scope>
    <source>
        <strain evidence="1 2">W13003</strain>
    </source>
</reference>
<dbReference type="Proteomes" id="UP000018733">
    <property type="component" value="Unassembled WGS sequence"/>
</dbReference>
<organism evidence="1 2">
    <name type="scientific">Advenella kashmirensis W13003</name>
    <dbReference type="NCBI Taxonomy" id="1424334"/>
    <lineage>
        <taxon>Bacteria</taxon>
        <taxon>Pseudomonadati</taxon>
        <taxon>Pseudomonadota</taxon>
        <taxon>Betaproteobacteria</taxon>
        <taxon>Burkholderiales</taxon>
        <taxon>Alcaligenaceae</taxon>
    </lineage>
</organism>
<gene>
    <name evidence="1" type="ORF">W822_06100</name>
</gene>
<dbReference type="HOGENOM" id="CLU_100568_0_0_4"/>